<reference evidence="2" key="1">
    <citation type="submission" date="2016-10" db="EMBL/GenBank/DDBJ databases">
        <authorList>
            <person name="Varghese N."/>
            <person name="Submissions S."/>
        </authorList>
    </citation>
    <scope>NUCLEOTIDE SEQUENCE [LARGE SCALE GENOMIC DNA]</scope>
    <source>
        <strain evidence="2">CGMCC 1.10784</strain>
    </source>
</reference>
<dbReference type="EMBL" id="FOMT01000001">
    <property type="protein sequence ID" value="SFD53950.1"/>
    <property type="molecule type" value="Genomic_DNA"/>
</dbReference>
<evidence type="ECO:0000313" key="1">
    <source>
        <dbReference type="EMBL" id="SFD53950.1"/>
    </source>
</evidence>
<protein>
    <submittedName>
        <fullName evidence="1">Arabinan endo-1,5-alpha-L-arabinosidase</fullName>
    </submittedName>
</protein>
<name>A0A1I1TEM6_9BACL</name>
<dbReference type="STRING" id="1045775.SAMN05216378_0369"/>
<keyword evidence="2" id="KW-1185">Reference proteome</keyword>
<evidence type="ECO:0000313" key="2">
    <source>
        <dbReference type="Proteomes" id="UP000198855"/>
    </source>
</evidence>
<dbReference type="InterPro" id="IPR013320">
    <property type="entry name" value="ConA-like_dom_sf"/>
</dbReference>
<dbReference type="SUPFAM" id="SSF49899">
    <property type="entry name" value="Concanavalin A-like lectins/glucanases"/>
    <property type="match status" value="1"/>
</dbReference>
<dbReference type="Gene3D" id="2.60.120.200">
    <property type="match status" value="1"/>
</dbReference>
<dbReference type="Pfam" id="PF13385">
    <property type="entry name" value="Laminin_G_3"/>
    <property type="match status" value="1"/>
</dbReference>
<accession>A0A1I1TEM6</accession>
<organism evidence="1 2">
    <name type="scientific">Paenibacillus catalpae</name>
    <dbReference type="NCBI Taxonomy" id="1045775"/>
    <lineage>
        <taxon>Bacteria</taxon>
        <taxon>Bacillati</taxon>
        <taxon>Bacillota</taxon>
        <taxon>Bacilli</taxon>
        <taxon>Bacillales</taxon>
        <taxon>Paenibacillaceae</taxon>
        <taxon>Paenibacillus</taxon>
    </lineage>
</organism>
<proteinExistence type="predicted"/>
<dbReference type="Proteomes" id="UP000198855">
    <property type="component" value="Unassembled WGS sequence"/>
</dbReference>
<sequence length="90" mass="9953">MIRFSFGEGNVQTSEWTHLAYSVDNGTLTVYVNGEQKFSGSNFPDIFTGTDSVFSLGVNWRDAPFKGQLDELQVYEGALSPAQVAELVNR</sequence>
<dbReference type="AlphaFoldDB" id="A0A1I1TEM6"/>
<gene>
    <name evidence="1" type="ORF">SAMN05216378_0369</name>
</gene>